<accession>B8GKU3</accession>
<dbReference type="RefSeq" id="WP_012618558.1">
    <property type="nucleotide sequence ID" value="NC_011832.1"/>
</dbReference>
<feature type="domain" description="Transcription regulator AsnC/Lrp ligand binding" evidence="1">
    <location>
        <begin position="8"/>
        <end position="76"/>
    </location>
</feature>
<evidence type="ECO:0000259" key="1">
    <source>
        <dbReference type="Pfam" id="PF01037"/>
    </source>
</evidence>
<dbReference type="InterPro" id="IPR011008">
    <property type="entry name" value="Dimeric_a/b-barrel"/>
</dbReference>
<dbReference type="KEGG" id="mpl:Mpal_1935"/>
<dbReference type="AlphaFoldDB" id="B8GKU3"/>
<dbReference type="STRING" id="521011.Mpal_1935"/>
<name>B8GKU3_METPE</name>
<dbReference type="Proteomes" id="UP000002457">
    <property type="component" value="Chromosome"/>
</dbReference>
<evidence type="ECO:0000313" key="2">
    <source>
        <dbReference type="EMBL" id="ACL17239.1"/>
    </source>
</evidence>
<dbReference type="SUPFAM" id="SSF54909">
    <property type="entry name" value="Dimeric alpha+beta barrel"/>
    <property type="match status" value="1"/>
</dbReference>
<organism evidence="2 3">
    <name type="scientific">Methanosphaerula palustris (strain ATCC BAA-1556 / DSM 19958 / E1-9c)</name>
    <dbReference type="NCBI Taxonomy" id="521011"/>
    <lineage>
        <taxon>Archaea</taxon>
        <taxon>Methanobacteriati</taxon>
        <taxon>Methanobacteriota</taxon>
        <taxon>Stenosarchaea group</taxon>
        <taxon>Methanomicrobia</taxon>
        <taxon>Methanomicrobiales</taxon>
        <taxon>Methanoregulaceae</taxon>
        <taxon>Methanosphaerula</taxon>
    </lineage>
</organism>
<evidence type="ECO:0000313" key="3">
    <source>
        <dbReference type="Proteomes" id="UP000002457"/>
    </source>
</evidence>
<keyword evidence="3" id="KW-1185">Reference proteome</keyword>
<dbReference type="HOGENOM" id="CLU_170329_1_1_2"/>
<dbReference type="InterPro" id="IPR019887">
    <property type="entry name" value="Tscrpt_reg_AsnC/Lrp_C"/>
</dbReference>
<sequence length="78" mass="8736">MANAYLKIDIETGKEKEVKTALKKITGVKSADFVTGSQDLVALVEGKNYEEIVTQTLEEIRKVKGIKKTVTDFVFEWA</sequence>
<dbReference type="Pfam" id="PF01037">
    <property type="entry name" value="AsnC_trans_reg"/>
    <property type="match status" value="1"/>
</dbReference>
<dbReference type="Gene3D" id="3.30.70.920">
    <property type="match status" value="1"/>
</dbReference>
<dbReference type="EMBL" id="CP001338">
    <property type="protein sequence ID" value="ACL17239.1"/>
    <property type="molecule type" value="Genomic_DNA"/>
</dbReference>
<gene>
    <name evidence="2" type="ordered locus">Mpal_1935</name>
</gene>
<dbReference type="eggNOG" id="arCOG01117">
    <property type="taxonomic scope" value="Archaea"/>
</dbReference>
<protein>
    <submittedName>
        <fullName evidence="2">Transcriptional regulator, AsnC family</fullName>
    </submittedName>
</protein>
<proteinExistence type="predicted"/>
<dbReference type="GeneID" id="7270739"/>
<dbReference type="OrthoDB" id="8136at2157"/>
<reference evidence="2 3" key="1">
    <citation type="journal article" date="2015" name="Genome Announc.">
        <title>Complete Genome Sequence of Methanosphaerula palustris E1-9CT, a Hydrogenotrophic Methanogen Isolated from a Minerotrophic Fen Peatland.</title>
        <authorList>
            <person name="Cadillo-Quiroz H."/>
            <person name="Browne P."/>
            <person name="Kyrpides N."/>
            <person name="Woyke T."/>
            <person name="Goodwin L."/>
            <person name="Detter C."/>
            <person name="Yavitt J.B."/>
            <person name="Zinder S.H."/>
        </authorList>
    </citation>
    <scope>NUCLEOTIDE SEQUENCE [LARGE SCALE GENOMIC DNA]</scope>
    <source>
        <strain evidence="3">ATCC BAA-1556 / DSM 19958 / E1-9c</strain>
    </source>
</reference>